<keyword evidence="4" id="KW-0433">Leucine-rich repeat</keyword>
<comment type="subcellular location">
    <subcellularLocation>
        <location evidence="1">Cell membrane</location>
        <topology evidence="1">Single-pass membrane protein</topology>
    </subcellularLocation>
</comment>
<evidence type="ECO:0000256" key="4">
    <source>
        <dbReference type="ARBA" id="ARBA00022614"/>
    </source>
</evidence>
<dbReference type="STRING" id="4572.M7YA36"/>
<keyword evidence="9" id="KW-1133">Transmembrane helix</keyword>
<keyword evidence="8" id="KW-0677">Repeat</keyword>
<evidence type="ECO:0000256" key="7">
    <source>
        <dbReference type="ARBA" id="ARBA00022729"/>
    </source>
</evidence>
<dbReference type="AlphaFoldDB" id="M7YA36"/>
<dbReference type="PRINTS" id="PR00019">
    <property type="entry name" value="LEURICHRPT"/>
</dbReference>
<dbReference type="GO" id="GO:0005886">
    <property type="term" value="C:plasma membrane"/>
    <property type="evidence" value="ECO:0007669"/>
    <property type="project" value="UniProtKB-SubCell"/>
</dbReference>
<evidence type="ECO:0000256" key="9">
    <source>
        <dbReference type="ARBA" id="ARBA00022989"/>
    </source>
</evidence>
<keyword evidence="11" id="KW-0325">Glycoprotein</keyword>
<comment type="similarity">
    <text evidence="2">Belongs to the RLP family.</text>
</comment>
<organism evidence="12">
    <name type="scientific">Triticum urartu</name>
    <name type="common">Red wild einkorn</name>
    <name type="synonym">Crithodium urartu</name>
    <dbReference type="NCBI Taxonomy" id="4572"/>
    <lineage>
        <taxon>Eukaryota</taxon>
        <taxon>Viridiplantae</taxon>
        <taxon>Streptophyta</taxon>
        <taxon>Embryophyta</taxon>
        <taxon>Tracheophyta</taxon>
        <taxon>Spermatophyta</taxon>
        <taxon>Magnoliopsida</taxon>
        <taxon>Liliopsida</taxon>
        <taxon>Poales</taxon>
        <taxon>Poaceae</taxon>
        <taxon>BOP clade</taxon>
        <taxon>Pooideae</taxon>
        <taxon>Triticodae</taxon>
        <taxon>Triticeae</taxon>
        <taxon>Triticinae</taxon>
        <taxon>Triticum</taxon>
    </lineage>
</organism>
<dbReference type="GO" id="GO:0009742">
    <property type="term" value="P:brassinosteroid mediated signaling pathway"/>
    <property type="evidence" value="ECO:0007669"/>
    <property type="project" value="UniProtKB-KW"/>
</dbReference>
<evidence type="ECO:0000256" key="1">
    <source>
        <dbReference type="ARBA" id="ARBA00004162"/>
    </source>
</evidence>
<dbReference type="InterPro" id="IPR001611">
    <property type="entry name" value="Leu-rich_rpt"/>
</dbReference>
<dbReference type="Pfam" id="PF00560">
    <property type="entry name" value="LRR_1"/>
    <property type="match status" value="3"/>
</dbReference>
<keyword evidence="3" id="KW-1003">Cell membrane</keyword>
<evidence type="ECO:0000256" key="3">
    <source>
        <dbReference type="ARBA" id="ARBA00022475"/>
    </source>
</evidence>
<dbReference type="OMA" id="WWEMQAL"/>
<keyword evidence="10" id="KW-0472">Membrane</keyword>
<dbReference type="Pfam" id="PF13855">
    <property type="entry name" value="LRR_8"/>
    <property type="match status" value="3"/>
</dbReference>
<dbReference type="Pfam" id="PF13516">
    <property type="entry name" value="LRR_6"/>
    <property type="match status" value="1"/>
</dbReference>
<evidence type="ECO:0000313" key="12">
    <source>
        <dbReference type="EMBL" id="EMS46943.1"/>
    </source>
</evidence>
<accession>M7YA36</accession>
<sequence>MAGGHAQASTTPLLCLPLCLLVLLSSAQRATGMYLDAGGTHETFSGGTVPESFSVRSRNSSNSSGAGAAFCRLLSLQILDLSNNQLTGELPDCWWNLQALQFMDLSNNSFSGQIPAAKASHNCSLESLHLAGNGFTGTFPRGLKGLLSLQILDLSNNQLTGELPDCWWNLQALQFMDLSNNSFSGQIPAAKASHNCSLESLHLAGNGFTGPFPRVLKGCDSLATLDIGSNNFFGAIPPWIGTQVPSLRILSLRSNNFTGVIPVELSRLSKLQLLDLANNRLTGKIPVAFGNLTSMRNPEIVSSTASSLDGSTYQDRIDIIWKGQELIFQRTIRLLTGIDLSGNLLSQCIPDELTNLYGLRFLNLSRNHLSCGIPGDVGSLKNLEFLDLSCNELSGHIPQSISFLSTLSIFNISNNHLSGRIPGGSQMQTLTEPSFYRNNSGLCGFPLADCPTTSPASDEKTGEGEDQWLYYCVTAGVVFGFWLWFGLLFSVETWRCALLFSVDGMQSKIMQKVSHIDQFISKSSNDQYTM</sequence>
<evidence type="ECO:0000256" key="5">
    <source>
        <dbReference type="ARBA" id="ARBA00022626"/>
    </source>
</evidence>
<dbReference type="InterPro" id="IPR032675">
    <property type="entry name" value="LRR_dom_sf"/>
</dbReference>
<keyword evidence="6" id="KW-0812">Transmembrane</keyword>
<dbReference type="EMBL" id="KD267623">
    <property type="protein sequence ID" value="EMS46943.1"/>
    <property type="molecule type" value="Genomic_DNA"/>
</dbReference>
<evidence type="ECO:0000256" key="6">
    <source>
        <dbReference type="ARBA" id="ARBA00022692"/>
    </source>
</evidence>
<evidence type="ECO:0000256" key="8">
    <source>
        <dbReference type="ARBA" id="ARBA00022737"/>
    </source>
</evidence>
<dbReference type="FunFam" id="3.80.10.10:FF:000111">
    <property type="entry name" value="LRR receptor-like serine/threonine-protein kinase ERECTA"/>
    <property type="match status" value="1"/>
</dbReference>
<gene>
    <name evidence="12" type="ORF">TRIUR3_19753</name>
</gene>
<evidence type="ECO:0000256" key="11">
    <source>
        <dbReference type="ARBA" id="ARBA00023180"/>
    </source>
</evidence>
<dbReference type="PANTHER" id="PTHR48065">
    <property type="entry name" value="OS10G0469600 PROTEIN"/>
    <property type="match status" value="1"/>
</dbReference>
<evidence type="ECO:0000256" key="10">
    <source>
        <dbReference type="ARBA" id="ARBA00023136"/>
    </source>
</evidence>
<dbReference type="FunFam" id="3.80.10.10:FF:000095">
    <property type="entry name" value="LRR receptor-like serine/threonine-protein kinase GSO1"/>
    <property type="match status" value="1"/>
</dbReference>
<dbReference type="SMART" id="SM00369">
    <property type="entry name" value="LRR_TYP"/>
    <property type="match status" value="6"/>
</dbReference>
<keyword evidence="5" id="KW-1070">Brassinosteroid signaling pathway</keyword>
<proteinExistence type="inferred from homology"/>
<keyword evidence="7" id="KW-0732">Signal</keyword>
<name>M7YA36_TRIUA</name>
<dbReference type="SUPFAM" id="SSF52058">
    <property type="entry name" value="L domain-like"/>
    <property type="match status" value="2"/>
</dbReference>
<reference evidence="12" key="1">
    <citation type="journal article" date="2013" name="Nature">
        <title>Draft genome of the wheat A-genome progenitor Triticum urartu.</title>
        <authorList>
            <person name="Ling H.Q."/>
            <person name="Zhao S."/>
            <person name="Liu D."/>
            <person name="Wang J."/>
            <person name="Sun H."/>
            <person name="Zhang C."/>
            <person name="Fan H."/>
            <person name="Li D."/>
            <person name="Dong L."/>
            <person name="Tao Y."/>
            <person name="Gao C."/>
            <person name="Wu H."/>
            <person name="Li Y."/>
            <person name="Cui Y."/>
            <person name="Guo X."/>
            <person name="Zheng S."/>
            <person name="Wang B."/>
            <person name="Yu K."/>
            <person name="Liang Q."/>
            <person name="Yang W."/>
            <person name="Lou X."/>
            <person name="Chen J."/>
            <person name="Feng M."/>
            <person name="Jian J."/>
            <person name="Zhang X."/>
            <person name="Luo G."/>
            <person name="Jiang Y."/>
            <person name="Liu J."/>
            <person name="Wang Z."/>
            <person name="Sha Y."/>
            <person name="Zhang B."/>
            <person name="Wu H."/>
            <person name="Tang D."/>
            <person name="Shen Q."/>
            <person name="Xue P."/>
            <person name="Zou S."/>
            <person name="Wang X."/>
            <person name="Liu X."/>
            <person name="Wang F."/>
            <person name="Yang Y."/>
            <person name="An X."/>
            <person name="Dong Z."/>
            <person name="Zhang K."/>
            <person name="Zhang X."/>
            <person name="Luo M.C."/>
            <person name="Dvorak J."/>
            <person name="Tong Y."/>
            <person name="Wang J."/>
            <person name="Yang H."/>
            <person name="Li Z."/>
            <person name="Wang D."/>
            <person name="Zhang A."/>
            <person name="Wang J."/>
        </authorList>
    </citation>
    <scope>NUCLEOTIDE SEQUENCE</scope>
</reference>
<dbReference type="InterPro" id="IPR003591">
    <property type="entry name" value="Leu-rich_rpt_typical-subtyp"/>
</dbReference>
<keyword evidence="12" id="KW-0675">Receptor</keyword>
<dbReference type="eggNOG" id="KOG0619">
    <property type="taxonomic scope" value="Eukaryota"/>
</dbReference>
<dbReference type="PANTHER" id="PTHR48065:SF68">
    <property type="entry name" value="LEUCINE-RICH REPEAT-CONTAINING N-TERMINAL PLANT-TYPE DOMAIN-CONTAINING PROTEIN"/>
    <property type="match status" value="1"/>
</dbReference>
<dbReference type="Gene3D" id="3.80.10.10">
    <property type="entry name" value="Ribonuclease Inhibitor"/>
    <property type="match status" value="1"/>
</dbReference>
<evidence type="ECO:0000256" key="2">
    <source>
        <dbReference type="ARBA" id="ARBA00009592"/>
    </source>
</evidence>
<protein>
    <submittedName>
        <fullName evidence="12">Receptor-like protein 12</fullName>
    </submittedName>
</protein>